<dbReference type="AlphaFoldDB" id="A0AAW0KIC8"/>
<accession>A0AAW0KIC8</accession>
<evidence type="ECO:0000256" key="10">
    <source>
        <dbReference type="ARBA" id="ARBA00023033"/>
    </source>
</evidence>
<evidence type="ECO:0000256" key="2">
    <source>
        <dbReference type="ARBA" id="ARBA00004167"/>
    </source>
</evidence>
<dbReference type="GO" id="GO:0020037">
    <property type="term" value="F:heme binding"/>
    <property type="evidence" value="ECO:0007669"/>
    <property type="project" value="InterPro"/>
</dbReference>
<keyword evidence="13" id="KW-1185">Reference proteome</keyword>
<keyword evidence="5" id="KW-0812">Transmembrane</keyword>
<keyword evidence="9" id="KW-0408">Iron</keyword>
<keyword evidence="11" id="KW-0472">Membrane</keyword>
<dbReference type="SUPFAM" id="SSF48264">
    <property type="entry name" value="Cytochrome P450"/>
    <property type="match status" value="1"/>
</dbReference>
<keyword evidence="7" id="KW-1133">Transmembrane helix</keyword>
<reference evidence="12 13" key="1">
    <citation type="journal article" date="2018" name="Sci. Data">
        <title>The draft genome sequence of cork oak.</title>
        <authorList>
            <person name="Ramos A.M."/>
            <person name="Usie A."/>
            <person name="Barbosa P."/>
            <person name="Barros P.M."/>
            <person name="Capote T."/>
            <person name="Chaves I."/>
            <person name="Simoes F."/>
            <person name="Abreu I."/>
            <person name="Carrasquinho I."/>
            <person name="Faro C."/>
            <person name="Guimaraes J.B."/>
            <person name="Mendonca D."/>
            <person name="Nobrega F."/>
            <person name="Rodrigues L."/>
            <person name="Saibo N.J.M."/>
            <person name="Varela M.C."/>
            <person name="Egas C."/>
            <person name="Matos J."/>
            <person name="Miguel C.M."/>
            <person name="Oliveira M.M."/>
            <person name="Ricardo C.P."/>
            <person name="Goncalves S."/>
        </authorList>
    </citation>
    <scope>NUCLEOTIDE SEQUENCE [LARGE SCALE GENOMIC DNA]</scope>
    <source>
        <strain evidence="13">cv. HL8</strain>
    </source>
</reference>
<evidence type="ECO:0000256" key="9">
    <source>
        <dbReference type="ARBA" id="ARBA00023004"/>
    </source>
</evidence>
<dbReference type="Proteomes" id="UP000237347">
    <property type="component" value="Unassembled WGS sequence"/>
</dbReference>
<dbReference type="Pfam" id="PF00067">
    <property type="entry name" value="p450"/>
    <property type="match status" value="1"/>
</dbReference>
<dbReference type="GO" id="GO:0004497">
    <property type="term" value="F:monooxygenase activity"/>
    <property type="evidence" value="ECO:0007669"/>
    <property type="project" value="UniProtKB-KW"/>
</dbReference>
<comment type="similarity">
    <text evidence="3">Belongs to the cytochrome P450 family.</text>
</comment>
<comment type="caution">
    <text evidence="12">The sequence shown here is derived from an EMBL/GenBank/DDBJ whole genome shotgun (WGS) entry which is preliminary data.</text>
</comment>
<proteinExistence type="inferred from homology"/>
<dbReference type="GO" id="GO:0016705">
    <property type="term" value="F:oxidoreductase activity, acting on paired donors, with incorporation or reduction of molecular oxygen"/>
    <property type="evidence" value="ECO:0007669"/>
    <property type="project" value="InterPro"/>
</dbReference>
<dbReference type="EMBL" id="PKMF04000290">
    <property type="protein sequence ID" value="KAK7839148.1"/>
    <property type="molecule type" value="Genomic_DNA"/>
</dbReference>
<comment type="subcellular location">
    <subcellularLocation>
        <location evidence="2">Membrane</location>
        <topology evidence="2">Single-pass membrane protein</topology>
    </subcellularLocation>
</comment>
<sequence length="142" mass="16301">MIDVLLKLQQTGELEFNVPSNHIKAVTLVNIIFQEVFAAGSEISATTIERAMLELMKNPRVMEKAQAEVRYVLEGRRNFDEANIQKLNYLKLVVKETLRLHPPSALIPIESREKCEIYGTKNDLYLIATPLKHLLRERNNIS</sequence>
<evidence type="ECO:0000313" key="13">
    <source>
        <dbReference type="Proteomes" id="UP000237347"/>
    </source>
</evidence>
<name>A0AAW0KIC8_QUESU</name>
<dbReference type="PANTHER" id="PTHR47953:SF19">
    <property type="entry name" value="OS06G0641600 PROTEIN"/>
    <property type="match status" value="1"/>
</dbReference>
<keyword evidence="10" id="KW-0503">Monooxygenase</keyword>
<dbReference type="Gene3D" id="1.10.630.10">
    <property type="entry name" value="Cytochrome P450"/>
    <property type="match status" value="1"/>
</dbReference>
<keyword evidence="8" id="KW-0560">Oxidoreductase</keyword>
<evidence type="ECO:0000256" key="11">
    <source>
        <dbReference type="ARBA" id="ARBA00023136"/>
    </source>
</evidence>
<dbReference type="PANTHER" id="PTHR47953">
    <property type="entry name" value="OS08G0105600 PROTEIN"/>
    <property type="match status" value="1"/>
</dbReference>
<evidence type="ECO:0000256" key="4">
    <source>
        <dbReference type="ARBA" id="ARBA00022617"/>
    </source>
</evidence>
<dbReference type="GO" id="GO:0016020">
    <property type="term" value="C:membrane"/>
    <property type="evidence" value="ECO:0007669"/>
    <property type="project" value="UniProtKB-SubCell"/>
</dbReference>
<dbReference type="InterPro" id="IPR036396">
    <property type="entry name" value="Cyt_P450_sf"/>
</dbReference>
<gene>
    <name evidence="12" type="primary">CYP71D55_2</name>
    <name evidence="12" type="ORF">CFP56_018746</name>
</gene>
<keyword evidence="6" id="KW-0479">Metal-binding</keyword>
<evidence type="ECO:0000256" key="3">
    <source>
        <dbReference type="ARBA" id="ARBA00010617"/>
    </source>
</evidence>
<comment type="cofactor">
    <cofactor evidence="1">
        <name>heme</name>
        <dbReference type="ChEBI" id="CHEBI:30413"/>
    </cofactor>
</comment>
<organism evidence="12 13">
    <name type="scientific">Quercus suber</name>
    <name type="common">Cork oak</name>
    <dbReference type="NCBI Taxonomy" id="58331"/>
    <lineage>
        <taxon>Eukaryota</taxon>
        <taxon>Viridiplantae</taxon>
        <taxon>Streptophyta</taxon>
        <taxon>Embryophyta</taxon>
        <taxon>Tracheophyta</taxon>
        <taxon>Spermatophyta</taxon>
        <taxon>Magnoliopsida</taxon>
        <taxon>eudicotyledons</taxon>
        <taxon>Gunneridae</taxon>
        <taxon>Pentapetalae</taxon>
        <taxon>rosids</taxon>
        <taxon>fabids</taxon>
        <taxon>Fagales</taxon>
        <taxon>Fagaceae</taxon>
        <taxon>Quercus</taxon>
    </lineage>
</organism>
<keyword evidence="4" id="KW-0349">Heme</keyword>
<evidence type="ECO:0000256" key="7">
    <source>
        <dbReference type="ARBA" id="ARBA00022989"/>
    </source>
</evidence>
<dbReference type="GO" id="GO:0005506">
    <property type="term" value="F:iron ion binding"/>
    <property type="evidence" value="ECO:0007669"/>
    <property type="project" value="InterPro"/>
</dbReference>
<dbReference type="InterPro" id="IPR001128">
    <property type="entry name" value="Cyt_P450"/>
</dbReference>
<evidence type="ECO:0000256" key="5">
    <source>
        <dbReference type="ARBA" id="ARBA00022692"/>
    </source>
</evidence>
<evidence type="ECO:0000256" key="1">
    <source>
        <dbReference type="ARBA" id="ARBA00001971"/>
    </source>
</evidence>
<dbReference type="InterPro" id="IPR052306">
    <property type="entry name" value="CYP450_71D"/>
</dbReference>
<evidence type="ECO:0000256" key="8">
    <source>
        <dbReference type="ARBA" id="ARBA00023002"/>
    </source>
</evidence>
<protein>
    <submittedName>
        <fullName evidence="12">Premnaspirodiene oxygenase</fullName>
    </submittedName>
</protein>
<evidence type="ECO:0000313" key="12">
    <source>
        <dbReference type="EMBL" id="KAK7839148.1"/>
    </source>
</evidence>
<evidence type="ECO:0000256" key="6">
    <source>
        <dbReference type="ARBA" id="ARBA00022723"/>
    </source>
</evidence>